<dbReference type="GO" id="GO:0003677">
    <property type="term" value="F:DNA binding"/>
    <property type="evidence" value="ECO:0007669"/>
    <property type="project" value="InterPro"/>
</dbReference>
<protein>
    <recommendedName>
        <fullName evidence="3">CHC2 zinc finger</fullName>
    </recommendedName>
</protein>
<gene>
    <name evidence="1" type="ORF">SAMN02745178_02832</name>
</gene>
<proteinExistence type="predicted"/>
<dbReference type="OrthoDB" id="2665710at2"/>
<evidence type="ECO:0000313" key="1">
    <source>
        <dbReference type="EMBL" id="SKA97879.1"/>
    </source>
</evidence>
<evidence type="ECO:0000313" key="2">
    <source>
        <dbReference type="Proteomes" id="UP000190286"/>
    </source>
</evidence>
<dbReference type="GeneID" id="93339247"/>
<dbReference type="GO" id="GO:0006260">
    <property type="term" value="P:DNA replication"/>
    <property type="evidence" value="ECO:0007669"/>
    <property type="project" value="InterPro"/>
</dbReference>
<evidence type="ECO:0008006" key="3">
    <source>
        <dbReference type="Google" id="ProtNLM"/>
    </source>
</evidence>
<dbReference type="EMBL" id="FUYF01000048">
    <property type="protein sequence ID" value="SKA97879.1"/>
    <property type="molecule type" value="Genomic_DNA"/>
</dbReference>
<dbReference type="SUPFAM" id="SSF57783">
    <property type="entry name" value="Zinc beta-ribbon"/>
    <property type="match status" value="1"/>
</dbReference>
<name>A0A1T4Y7W8_9FIRM</name>
<dbReference type="Proteomes" id="UP000190286">
    <property type="component" value="Unassembled WGS sequence"/>
</dbReference>
<accession>A0A1T4Y7W8</accession>
<dbReference type="Gene3D" id="3.90.580.10">
    <property type="entry name" value="Zinc finger, CHC2-type domain"/>
    <property type="match status" value="1"/>
</dbReference>
<dbReference type="GO" id="GO:0008270">
    <property type="term" value="F:zinc ion binding"/>
    <property type="evidence" value="ECO:0007669"/>
    <property type="project" value="InterPro"/>
</dbReference>
<dbReference type="RefSeq" id="WP_078785613.1">
    <property type="nucleotide sequence ID" value="NZ_FUYF01000048.1"/>
</dbReference>
<reference evidence="1 2" key="1">
    <citation type="submission" date="2017-02" db="EMBL/GenBank/DDBJ databases">
        <authorList>
            <person name="Peterson S.W."/>
        </authorList>
    </citation>
    <scope>NUCLEOTIDE SEQUENCE [LARGE SCALE GENOMIC DNA]</scope>
    <source>
        <strain evidence="1 2">ATCC 27749</strain>
    </source>
</reference>
<sequence length="375" mass="41237">MTSSSDTFPFGIADVVELLGLTVRRRLPSSLYLNCPFCGDQRGRLNVNTDKNVWRCNRCGAAGGMLALYARYNCTGNADAYREICEALGRYTPRPRVNDCIGVKPEQNVRATPQEIHQTYSLLLSMLPLTPTHKAHLLSPRRGLTEEQIARFGFKSTPPAFLCRSYAERLRRQGCTLQGVPGFYTDNAGRWTINFGSRTAGILLPAVGMDGLICGMQIRLDIPLRRRDDPPGKSGAKYIWLSSVGKPHGVTSGSPLHFVGEPFAKTVYVTEGLLKADIARCLTGRSFVAVAGVNSLNGLESALRCMAQNGTKLVVEAYDMDKLENEYVASAAEKVQQIARVAGLQSTSLVWNTAYKGIDDWQLALRREEAKEKVA</sequence>
<organism evidence="1 2">
    <name type="scientific">Gemmiger formicilis</name>
    <dbReference type="NCBI Taxonomy" id="745368"/>
    <lineage>
        <taxon>Bacteria</taxon>
        <taxon>Bacillati</taxon>
        <taxon>Bacillota</taxon>
        <taxon>Clostridia</taxon>
        <taxon>Eubacteriales</taxon>
        <taxon>Gemmiger</taxon>
    </lineage>
</organism>
<dbReference type="STRING" id="745368.SAMN02745178_02832"/>
<dbReference type="AlphaFoldDB" id="A0A1T4Y7W8"/>
<keyword evidence="2" id="KW-1185">Reference proteome</keyword>
<dbReference type="InterPro" id="IPR036977">
    <property type="entry name" value="DNA_primase_Znf_CHC2"/>
</dbReference>